<dbReference type="InterPro" id="IPR054208">
    <property type="entry name" value="DUF6914"/>
</dbReference>
<dbReference type="EMBL" id="AMGX01000016">
    <property type="protein sequence ID" value="EXJ67573.1"/>
    <property type="molecule type" value="Genomic_DNA"/>
</dbReference>
<dbReference type="GeneID" id="19194282"/>
<protein>
    <submittedName>
        <fullName evidence="1">Uncharacterized protein</fullName>
    </submittedName>
</protein>
<dbReference type="HOGENOM" id="CLU_2677687_0_0_1"/>
<name>W9WI32_9EURO</name>
<evidence type="ECO:0000313" key="1">
    <source>
        <dbReference type="EMBL" id="EXJ67573.1"/>
    </source>
</evidence>
<feature type="non-terminal residue" evidence="1">
    <location>
        <position position="1"/>
    </location>
</feature>
<evidence type="ECO:0000313" key="2">
    <source>
        <dbReference type="Proteomes" id="UP000019471"/>
    </source>
</evidence>
<dbReference type="RefSeq" id="XP_007748355.1">
    <property type="nucleotide sequence ID" value="XM_007750165.1"/>
</dbReference>
<gene>
    <name evidence="1" type="ORF">A1O5_09586</name>
</gene>
<reference evidence="1 2" key="1">
    <citation type="submission" date="2013-03" db="EMBL/GenBank/DDBJ databases">
        <title>The Genome Sequence of Cladophialophora psammophila CBS 110553.</title>
        <authorList>
            <consortium name="The Broad Institute Genomics Platform"/>
            <person name="Cuomo C."/>
            <person name="de Hoog S."/>
            <person name="Gorbushina A."/>
            <person name="Walker B."/>
            <person name="Young S.K."/>
            <person name="Zeng Q."/>
            <person name="Gargeya S."/>
            <person name="Fitzgerald M."/>
            <person name="Haas B."/>
            <person name="Abouelleil A."/>
            <person name="Allen A.W."/>
            <person name="Alvarado L."/>
            <person name="Arachchi H.M."/>
            <person name="Berlin A.M."/>
            <person name="Chapman S.B."/>
            <person name="Gainer-Dewar J."/>
            <person name="Goldberg J."/>
            <person name="Griggs A."/>
            <person name="Gujja S."/>
            <person name="Hansen M."/>
            <person name="Howarth C."/>
            <person name="Imamovic A."/>
            <person name="Ireland A."/>
            <person name="Larimer J."/>
            <person name="McCowan C."/>
            <person name="Murphy C."/>
            <person name="Pearson M."/>
            <person name="Poon T.W."/>
            <person name="Priest M."/>
            <person name="Roberts A."/>
            <person name="Saif S."/>
            <person name="Shea T."/>
            <person name="Sisk P."/>
            <person name="Sykes S."/>
            <person name="Wortman J."/>
            <person name="Nusbaum C."/>
            <person name="Birren B."/>
        </authorList>
    </citation>
    <scope>NUCLEOTIDE SEQUENCE [LARGE SCALE GENOMIC DNA]</scope>
    <source>
        <strain evidence="1 2">CBS 110553</strain>
    </source>
</reference>
<sequence length="75" mass="8745">QVPGRRSHVKNRPDFNPTGPSTLWEYEDLMVQHVQSTNTLFVRVLIGKVENLEMSSRNRSEHLIVQNDPGWRCRS</sequence>
<proteinExistence type="predicted"/>
<accession>W9WI32</accession>
<comment type="caution">
    <text evidence="1">The sequence shown here is derived from an EMBL/GenBank/DDBJ whole genome shotgun (WGS) entry which is preliminary data.</text>
</comment>
<dbReference type="AlphaFoldDB" id="W9WI32"/>
<organism evidence="1 2">
    <name type="scientific">Cladophialophora psammophila CBS 110553</name>
    <dbReference type="NCBI Taxonomy" id="1182543"/>
    <lineage>
        <taxon>Eukaryota</taxon>
        <taxon>Fungi</taxon>
        <taxon>Dikarya</taxon>
        <taxon>Ascomycota</taxon>
        <taxon>Pezizomycotina</taxon>
        <taxon>Eurotiomycetes</taxon>
        <taxon>Chaetothyriomycetidae</taxon>
        <taxon>Chaetothyriales</taxon>
        <taxon>Herpotrichiellaceae</taxon>
        <taxon>Cladophialophora</taxon>
    </lineage>
</organism>
<dbReference type="Proteomes" id="UP000019471">
    <property type="component" value="Unassembled WGS sequence"/>
</dbReference>
<dbReference type="OrthoDB" id="4157632at2759"/>
<dbReference type="Pfam" id="PF21858">
    <property type="entry name" value="DUF6914"/>
    <property type="match status" value="1"/>
</dbReference>
<keyword evidence="2" id="KW-1185">Reference proteome</keyword>